<sequence>MSGTDWNTHLEYLTESRKRWINLDYMEFLVEKVWHIDKPVRVADFACGLGYLGSILMPILPNGSTYTGFDNADTLLKEARRIFREADYETNFNNCDLVNEDVNGKYDIVICQAFLMHLPEPEKMIKKMIDITIDGGLIICIDNNWNVCNAAMYIDGLNVDGKCNLGLLSKLWKNEKEVYGSDKCIGTKLPAIMQKLGLKNVSMRLNDCVRFINPYGNKDEYKKQLETFYADGWGHEMGDESEFVKSLCNRGLTEEEAHYQYRCEKEINDYVREMGENLMALTVPPMFISFGTK</sequence>
<dbReference type="GO" id="GO:0032259">
    <property type="term" value="P:methylation"/>
    <property type="evidence" value="ECO:0007669"/>
    <property type="project" value="UniProtKB-KW"/>
</dbReference>
<dbReference type="AlphaFoldDB" id="A0A6M0H2K4"/>
<evidence type="ECO:0000313" key="3">
    <source>
        <dbReference type="Proteomes" id="UP000481872"/>
    </source>
</evidence>
<evidence type="ECO:0000259" key="1">
    <source>
        <dbReference type="Pfam" id="PF13847"/>
    </source>
</evidence>
<dbReference type="SUPFAM" id="SSF53335">
    <property type="entry name" value="S-adenosyl-L-methionine-dependent methyltransferases"/>
    <property type="match status" value="1"/>
</dbReference>
<gene>
    <name evidence="2" type="ORF">G3M99_09110</name>
</gene>
<dbReference type="CDD" id="cd02440">
    <property type="entry name" value="AdoMet_MTases"/>
    <property type="match status" value="1"/>
</dbReference>
<name>A0A6M0H2K4_9CLOT</name>
<dbReference type="Gene3D" id="3.40.50.150">
    <property type="entry name" value="Vaccinia Virus protein VP39"/>
    <property type="match status" value="1"/>
</dbReference>
<comment type="caution">
    <text evidence="2">The sequence shown here is derived from an EMBL/GenBank/DDBJ whole genome shotgun (WGS) entry which is preliminary data.</text>
</comment>
<reference evidence="2 3" key="1">
    <citation type="submission" date="2020-02" db="EMBL/GenBank/DDBJ databases">
        <title>Genome assembly of a novel Clostridium senegalense strain.</title>
        <authorList>
            <person name="Gupta T.B."/>
            <person name="Jauregui R."/>
            <person name="Maclean P."/>
            <person name="Nawarathana A."/>
            <person name="Brightwell G."/>
        </authorList>
    </citation>
    <scope>NUCLEOTIDE SEQUENCE [LARGE SCALE GENOMIC DNA]</scope>
    <source>
        <strain evidence="2 3">AGRFS4</strain>
    </source>
</reference>
<proteinExistence type="predicted"/>
<dbReference type="RefSeq" id="WP_199869934.1">
    <property type="nucleotide sequence ID" value="NZ_JAAGPU010000014.1"/>
</dbReference>
<dbReference type="Pfam" id="PF13847">
    <property type="entry name" value="Methyltransf_31"/>
    <property type="match status" value="1"/>
</dbReference>
<keyword evidence="2" id="KW-0489">Methyltransferase</keyword>
<organism evidence="2 3">
    <name type="scientific">Clostridium senegalense</name>
    <dbReference type="NCBI Taxonomy" id="1465809"/>
    <lineage>
        <taxon>Bacteria</taxon>
        <taxon>Bacillati</taxon>
        <taxon>Bacillota</taxon>
        <taxon>Clostridia</taxon>
        <taxon>Eubacteriales</taxon>
        <taxon>Clostridiaceae</taxon>
        <taxon>Clostridium</taxon>
    </lineage>
</organism>
<dbReference type="EMBL" id="JAAGPU010000014">
    <property type="protein sequence ID" value="NEU05010.1"/>
    <property type="molecule type" value="Genomic_DNA"/>
</dbReference>
<keyword evidence="3" id="KW-1185">Reference proteome</keyword>
<evidence type="ECO:0000313" key="2">
    <source>
        <dbReference type="EMBL" id="NEU05010.1"/>
    </source>
</evidence>
<dbReference type="PANTHER" id="PTHR43861">
    <property type="entry name" value="TRANS-ACONITATE 2-METHYLTRANSFERASE-RELATED"/>
    <property type="match status" value="1"/>
</dbReference>
<dbReference type="Gene3D" id="1.10.150.350">
    <property type="match status" value="1"/>
</dbReference>
<protein>
    <submittedName>
        <fullName evidence="2">Class I SAM-dependent methyltransferase</fullName>
    </submittedName>
</protein>
<dbReference type="InterPro" id="IPR029063">
    <property type="entry name" value="SAM-dependent_MTases_sf"/>
</dbReference>
<dbReference type="InterPro" id="IPR025714">
    <property type="entry name" value="Methyltranfer_dom"/>
</dbReference>
<feature type="domain" description="Methyltransferase" evidence="1">
    <location>
        <begin position="37"/>
        <end position="149"/>
    </location>
</feature>
<accession>A0A6M0H2K4</accession>
<dbReference type="GO" id="GO:0008168">
    <property type="term" value="F:methyltransferase activity"/>
    <property type="evidence" value="ECO:0007669"/>
    <property type="project" value="UniProtKB-KW"/>
</dbReference>
<keyword evidence="2" id="KW-0808">Transferase</keyword>
<dbReference type="Proteomes" id="UP000481872">
    <property type="component" value="Unassembled WGS sequence"/>
</dbReference>